<comment type="subunit">
    <text evidence="1 8">Homodimer.</text>
</comment>
<dbReference type="InterPro" id="IPR001114">
    <property type="entry name" value="Adenylosuccinate_synthetase"/>
</dbReference>
<keyword evidence="6 8" id="KW-0460">Magnesium</keyword>
<feature type="active site" evidence="9">
    <location>
        <position position="141"/>
    </location>
</feature>
<feature type="binding site" evidence="8">
    <location>
        <begin position="301"/>
        <end position="307"/>
    </location>
    <ligand>
        <name>substrate</name>
    </ligand>
</feature>
<comment type="caution">
    <text evidence="11">The sequence shown here is derived from an EMBL/GenBank/DDBJ whole genome shotgun (WGS) entry which is preliminary data.</text>
</comment>
<dbReference type="GO" id="GO:0005737">
    <property type="term" value="C:cytoplasm"/>
    <property type="evidence" value="ECO:0007669"/>
    <property type="project" value="UniProtKB-SubCell"/>
</dbReference>
<feature type="binding site" evidence="8">
    <location>
        <begin position="40"/>
        <end position="42"/>
    </location>
    <ligand>
        <name>GTP</name>
        <dbReference type="ChEBI" id="CHEBI:37565"/>
    </ligand>
</feature>
<dbReference type="AlphaFoldDB" id="U7D9I3"/>
<feature type="binding site" evidence="8">
    <location>
        <position position="144"/>
    </location>
    <ligand>
        <name>IMP</name>
        <dbReference type="ChEBI" id="CHEBI:58053"/>
        <note>ligand shared between dimeric partners</note>
    </ligand>
</feature>
<feature type="binding site" evidence="8">
    <location>
        <position position="40"/>
    </location>
    <ligand>
        <name>Mg(2+)</name>
        <dbReference type="ChEBI" id="CHEBI:18420"/>
    </ligand>
</feature>
<proteinExistence type="inferred from homology"/>
<evidence type="ECO:0000256" key="9">
    <source>
        <dbReference type="PROSITE-ProRule" id="PRU10134"/>
    </source>
</evidence>
<dbReference type="OrthoDB" id="9807553at2"/>
<dbReference type="SUPFAM" id="SSF52540">
    <property type="entry name" value="P-loop containing nucleoside triphosphate hydrolases"/>
    <property type="match status" value="1"/>
</dbReference>
<comment type="similarity">
    <text evidence="8 10">Belongs to the adenylosuccinate synthetase family.</text>
</comment>
<sequence length="430" mass="47414">MSNSVVIGSQWGDEGKAKVIDYLTKDSDLIIRYQGGANAGHTVVVDGKKFVFHMVPSGIMYPKKECLIGNGVVFDAPQFLKEIDELKEKGFAVEEQLFISSLAHLVLPYHKIVDKAREAYRAQGGKIGTTGRGIGPTYADKVGRSGIRLGDLLTPAVFEEKLRRNYDEKKDLVEQFYKQDFPLDFDEMLAEYRQISRRLAPFIIDTAAHIFAAAQAGKVLLFEGAQGTFLDIDHGTFPFVTSSNTTLGAIATGSGVSPRIVSDVIGIVKTYVTRVGNGPFPTELTDETGEKLQKQGGEMGATTGRPRRCGWFDAVLLRKAVQLNGFTTFALTKLDVLTGFSEIKICTHYEVDGKKTEQYPALTEEVERAKPIYEIMPGWTEDISSCRSFSELPSAAKNYVLRLQELCYNVPISLVSVGPGRDETILMPTK</sequence>
<keyword evidence="4 8" id="KW-0547">Nucleotide-binding</keyword>
<feature type="binding site" description="in other chain" evidence="8">
    <location>
        <position position="241"/>
    </location>
    <ligand>
        <name>IMP</name>
        <dbReference type="ChEBI" id="CHEBI:58053"/>
        <note>ligand shared between dimeric partners</note>
    </ligand>
</feature>
<comment type="cofactor">
    <cofactor evidence="8">
        <name>Mg(2+)</name>
        <dbReference type="ChEBI" id="CHEBI:18420"/>
    </cofactor>
    <text evidence="8">Binds 1 Mg(2+) ion per subunit.</text>
</comment>
<dbReference type="Proteomes" id="UP000017148">
    <property type="component" value="Unassembled WGS sequence"/>
</dbReference>
<feature type="binding site" evidence="8">
    <location>
        <position position="13"/>
    </location>
    <ligand>
        <name>Mg(2+)</name>
        <dbReference type="ChEBI" id="CHEBI:18420"/>
    </ligand>
</feature>
<name>U7D9I3_9BACT</name>
<feature type="binding site" description="in other chain" evidence="8">
    <location>
        <begin position="38"/>
        <end position="41"/>
    </location>
    <ligand>
        <name>IMP</name>
        <dbReference type="ChEBI" id="CHEBI:58053"/>
        <note>ligand shared between dimeric partners</note>
    </ligand>
</feature>
<dbReference type="SMART" id="SM00788">
    <property type="entry name" value="Adenylsucc_synt"/>
    <property type="match status" value="1"/>
</dbReference>
<comment type="subcellular location">
    <subcellularLocation>
        <location evidence="8">Cytoplasm</location>
    </subcellularLocation>
</comment>
<evidence type="ECO:0000256" key="1">
    <source>
        <dbReference type="ARBA" id="ARBA00011738"/>
    </source>
</evidence>
<comment type="pathway">
    <text evidence="8 10">Purine metabolism; AMP biosynthesis via de novo pathway; AMP from IMP: step 1/2.</text>
</comment>
<dbReference type="InterPro" id="IPR033128">
    <property type="entry name" value="Adenylosuccin_syn_Lys_AS"/>
</dbReference>
<feature type="binding site" description="in other chain" evidence="8">
    <location>
        <position position="226"/>
    </location>
    <ligand>
        <name>IMP</name>
        <dbReference type="ChEBI" id="CHEBI:58053"/>
        <note>ligand shared between dimeric partners</note>
    </ligand>
</feature>
<dbReference type="Gene3D" id="1.10.300.10">
    <property type="entry name" value="Adenylosuccinate Synthetase, subunit A, domain 2"/>
    <property type="match status" value="1"/>
</dbReference>
<feature type="binding site" evidence="8">
    <location>
        <begin position="333"/>
        <end position="335"/>
    </location>
    <ligand>
        <name>GTP</name>
        <dbReference type="ChEBI" id="CHEBI:37565"/>
    </ligand>
</feature>
<dbReference type="Gene3D" id="3.40.440.10">
    <property type="entry name" value="Adenylosuccinate Synthetase, subunit A, domain 1"/>
    <property type="match status" value="1"/>
</dbReference>
<keyword evidence="7 8" id="KW-0342">GTP-binding</keyword>
<dbReference type="InterPro" id="IPR027417">
    <property type="entry name" value="P-loop_NTPase"/>
</dbReference>
<evidence type="ECO:0000256" key="10">
    <source>
        <dbReference type="RuleBase" id="RU000520"/>
    </source>
</evidence>
<dbReference type="eggNOG" id="COG0104">
    <property type="taxonomic scope" value="Bacteria"/>
</dbReference>
<feature type="binding site" evidence="8">
    <location>
        <position position="307"/>
    </location>
    <ligand>
        <name>GTP</name>
        <dbReference type="ChEBI" id="CHEBI:37565"/>
    </ligand>
</feature>
<dbReference type="GO" id="GO:0000287">
    <property type="term" value="F:magnesium ion binding"/>
    <property type="evidence" value="ECO:0007669"/>
    <property type="project" value="UniProtKB-UniRule"/>
</dbReference>
<evidence type="ECO:0000256" key="4">
    <source>
        <dbReference type="ARBA" id="ARBA00022741"/>
    </source>
</evidence>
<dbReference type="Gene3D" id="3.90.170.10">
    <property type="entry name" value="Adenylosuccinate Synthetase, subunit A, domain 3"/>
    <property type="match status" value="1"/>
</dbReference>
<dbReference type="PANTHER" id="PTHR11846">
    <property type="entry name" value="ADENYLOSUCCINATE SYNTHETASE"/>
    <property type="match status" value="1"/>
</dbReference>
<dbReference type="STRING" id="1313304.CALK_2028"/>
<feature type="active site" description="Proton donor" evidence="8">
    <location>
        <position position="41"/>
    </location>
</feature>
<keyword evidence="3 8" id="KW-0479">Metal-binding</keyword>
<comment type="catalytic activity">
    <reaction evidence="8 10">
        <text>IMP + L-aspartate + GTP = N(6)-(1,2-dicarboxyethyl)-AMP + GDP + phosphate + 2 H(+)</text>
        <dbReference type="Rhea" id="RHEA:15753"/>
        <dbReference type="ChEBI" id="CHEBI:15378"/>
        <dbReference type="ChEBI" id="CHEBI:29991"/>
        <dbReference type="ChEBI" id="CHEBI:37565"/>
        <dbReference type="ChEBI" id="CHEBI:43474"/>
        <dbReference type="ChEBI" id="CHEBI:57567"/>
        <dbReference type="ChEBI" id="CHEBI:58053"/>
        <dbReference type="ChEBI" id="CHEBI:58189"/>
        <dbReference type="EC" id="6.3.4.4"/>
    </reaction>
</comment>
<dbReference type="FunFam" id="1.10.300.10:FF:000001">
    <property type="entry name" value="Adenylosuccinate synthetase"/>
    <property type="match status" value="1"/>
</dbReference>
<feature type="binding site" description="in other chain" evidence="8">
    <location>
        <position position="305"/>
    </location>
    <ligand>
        <name>IMP</name>
        <dbReference type="ChEBI" id="CHEBI:58053"/>
        <note>ligand shared between dimeric partners</note>
    </ligand>
</feature>
<dbReference type="NCBIfam" id="TIGR00184">
    <property type="entry name" value="purA"/>
    <property type="match status" value="1"/>
</dbReference>
<feature type="binding site" evidence="8">
    <location>
        <begin position="12"/>
        <end position="18"/>
    </location>
    <ligand>
        <name>GTP</name>
        <dbReference type="ChEBI" id="CHEBI:37565"/>
    </ligand>
</feature>
<dbReference type="PATRIC" id="fig|1313304.3.peg.1934"/>
<keyword evidence="5 8" id="KW-0658">Purine biosynthesis</keyword>
<dbReference type="EC" id="6.3.4.4" evidence="8 10"/>
<evidence type="ECO:0000256" key="8">
    <source>
        <dbReference type="HAMAP-Rule" id="MF_00011"/>
    </source>
</evidence>
<feature type="active site" description="Proton acceptor" evidence="8">
    <location>
        <position position="13"/>
    </location>
</feature>
<dbReference type="InterPro" id="IPR018220">
    <property type="entry name" value="Adenylosuccin_syn_GTP-bd"/>
</dbReference>
<dbReference type="EMBL" id="ASJR01000020">
    <property type="protein sequence ID" value="ERP31070.1"/>
    <property type="molecule type" value="Genomic_DNA"/>
</dbReference>
<keyword evidence="8" id="KW-0963">Cytoplasm</keyword>
<dbReference type="GO" id="GO:0004019">
    <property type="term" value="F:adenylosuccinate synthase activity"/>
    <property type="evidence" value="ECO:0007669"/>
    <property type="project" value="UniProtKB-UniRule"/>
</dbReference>
<evidence type="ECO:0000256" key="2">
    <source>
        <dbReference type="ARBA" id="ARBA00022598"/>
    </source>
</evidence>
<dbReference type="UniPathway" id="UPA00075">
    <property type="reaction ID" value="UER00335"/>
</dbReference>
<evidence type="ECO:0000256" key="5">
    <source>
        <dbReference type="ARBA" id="ARBA00022755"/>
    </source>
</evidence>
<dbReference type="HAMAP" id="MF_00011">
    <property type="entry name" value="Adenylosucc_synth"/>
    <property type="match status" value="1"/>
</dbReference>
<evidence type="ECO:0000256" key="6">
    <source>
        <dbReference type="ARBA" id="ARBA00022842"/>
    </source>
</evidence>
<dbReference type="PANTHER" id="PTHR11846:SF0">
    <property type="entry name" value="ADENYLOSUCCINATE SYNTHETASE"/>
    <property type="match status" value="1"/>
</dbReference>
<dbReference type="FunFam" id="3.90.170.10:FF:000001">
    <property type="entry name" value="Adenylosuccinate synthetase"/>
    <property type="match status" value="1"/>
</dbReference>
<dbReference type="InterPro" id="IPR042111">
    <property type="entry name" value="Adenylosuccinate_synth_dom3"/>
</dbReference>
<evidence type="ECO:0000256" key="3">
    <source>
        <dbReference type="ARBA" id="ARBA00022723"/>
    </source>
</evidence>
<dbReference type="InterPro" id="IPR042110">
    <property type="entry name" value="Adenylosuccinate_synth_dom2"/>
</dbReference>
<dbReference type="GO" id="GO:0046040">
    <property type="term" value="P:IMP metabolic process"/>
    <property type="evidence" value="ECO:0007669"/>
    <property type="project" value="TreeGrafter"/>
</dbReference>
<dbReference type="InterPro" id="IPR042109">
    <property type="entry name" value="Adenylosuccinate_synth_dom1"/>
</dbReference>
<dbReference type="NCBIfam" id="NF002223">
    <property type="entry name" value="PRK01117.1"/>
    <property type="match status" value="1"/>
</dbReference>
<dbReference type="CDD" id="cd03108">
    <property type="entry name" value="AdSS"/>
    <property type="match status" value="1"/>
</dbReference>
<protein>
    <recommendedName>
        <fullName evidence="8 10">Adenylosuccinate synthetase</fullName>
        <shortName evidence="8">AMPSase</shortName>
        <shortName evidence="8">AdSS</shortName>
        <ecNumber evidence="8 10">6.3.4.4</ecNumber>
    </recommendedName>
    <alternativeName>
        <fullName evidence="8">IMP--aspartate ligase</fullName>
    </alternativeName>
</protein>
<accession>U7D9I3</accession>
<dbReference type="PROSITE" id="PS00513">
    <property type="entry name" value="ADENYLOSUCCIN_SYN_2"/>
    <property type="match status" value="1"/>
</dbReference>
<organism evidence="11 12">
    <name type="scientific">Chitinivibrio alkaliphilus ACht1</name>
    <dbReference type="NCBI Taxonomy" id="1313304"/>
    <lineage>
        <taxon>Bacteria</taxon>
        <taxon>Pseudomonadati</taxon>
        <taxon>Fibrobacterota</taxon>
        <taxon>Chitinivibrionia</taxon>
        <taxon>Chitinivibrionales</taxon>
        <taxon>Chitinivibrionaceae</taxon>
        <taxon>Chitinivibrio</taxon>
    </lineage>
</organism>
<evidence type="ECO:0000313" key="12">
    <source>
        <dbReference type="Proteomes" id="UP000017148"/>
    </source>
</evidence>
<dbReference type="GO" id="GO:0044208">
    <property type="term" value="P:'de novo' AMP biosynthetic process"/>
    <property type="evidence" value="ECO:0007669"/>
    <property type="project" value="UniProtKB-UniRule"/>
</dbReference>
<dbReference type="GO" id="GO:0005525">
    <property type="term" value="F:GTP binding"/>
    <property type="evidence" value="ECO:0007669"/>
    <property type="project" value="UniProtKB-UniRule"/>
</dbReference>
<gene>
    <name evidence="8" type="primary">purA</name>
    <name evidence="11" type="ORF">CALK_2028</name>
</gene>
<dbReference type="Pfam" id="PF00709">
    <property type="entry name" value="Adenylsucc_synt"/>
    <property type="match status" value="1"/>
</dbReference>
<comment type="function">
    <text evidence="8">Plays an important role in the de novo pathway of purine nucleotide biosynthesis. Catalyzes the first committed step in the biosynthesis of AMP from IMP.</text>
</comment>
<keyword evidence="2 8" id="KW-0436">Ligase</keyword>
<keyword evidence="12" id="KW-1185">Reference proteome</keyword>
<evidence type="ECO:0000256" key="7">
    <source>
        <dbReference type="ARBA" id="ARBA00023134"/>
    </source>
</evidence>
<evidence type="ECO:0000313" key="11">
    <source>
        <dbReference type="EMBL" id="ERP31070.1"/>
    </source>
</evidence>
<dbReference type="RefSeq" id="WP_022637445.1">
    <property type="nucleotide sequence ID" value="NZ_ASJR01000020.1"/>
</dbReference>
<feature type="binding site" description="in other chain" evidence="8">
    <location>
        <position position="130"/>
    </location>
    <ligand>
        <name>IMP</name>
        <dbReference type="ChEBI" id="CHEBI:58053"/>
        <note>ligand shared between dimeric partners</note>
    </ligand>
</feature>
<reference evidence="11 12" key="1">
    <citation type="journal article" date="2013" name="Environ. Microbiol.">
        <title>Genome analysis of Chitinivibrio alkaliphilus gen. nov., sp. nov., a novel extremely haloalkaliphilic anaerobic chitinolytic bacterium from the candidate phylum Termite Group 3.</title>
        <authorList>
            <person name="Sorokin D.Y."/>
            <person name="Gumerov V.M."/>
            <person name="Rakitin A.L."/>
            <person name="Beletsky A.V."/>
            <person name="Damste J.S."/>
            <person name="Muyzer G."/>
            <person name="Mardanov A.V."/>
            <person name="Ravin N.V."/>
        </authorList>
    </citation>
    <scope>NUCLEOTIDE SEQUENCE [LARGE SCALE GENOMIC DNA]</scope>
    <source>
        <strain evidence="11 12">ACht1</strain>
    </source>
</reference>
<feature type="binding site" evidence="8">
    <location>
        <begin position="416"/>
        <end position="418"/>
    </location>
    <ligand>
        <name>GTP</name>
        <dbReference type="ChEBI" id="CHEBI:37565"/>
    </ligand>
</feature>
<dbReference type="PROSITE" id="PS01266">
    <property type="entry name" value="ADENYLOSUCCIN_SYN_1"/>
    <property type="match status" value="1"/>
</dbReference>
<feature type="binding site" description="in other chain" evidence="8">
    <location>
        <begin position="13"/>
        <end position="16"/>
    </location>
    <ligand>
        <name>IMP</name>
        <dbReference type="ChEBI" id="CHEBI:58053"/>
        <note>ligand shared between dimeric partners</note>
    </ligand>
</feature>